<evidence type="ECO:0000259" key="3">
    <source>
        <dbReference type="Pfam" id="PF03732"/>
    </source>
</evidence>
<name>A0AAN9JA65_CLITE</name>
<dbReference type="PANTHER" id="PTHR33223">
    <property type="entry name" value="CCHC-TYPE DOMAIN-CONTAINING PROTEIN"/>
    <property type="match status" value="1"/>
</dbReference>
<accession>A0AAN9JA65</accession>
<evidence type="ECO:0000313" key="5">
    <source>
        <dbReference type="Proteomes" id="UP001359559"/>
    </source>
</evidence>
<gene>
    <name evidence="4" type="ORF">RJT34_16412</name>
</gene>
<keyword evidence="5" id="KW-1185">Reference proteome</keyword>
<evidence type="ECO:0000256" key="2">
    <source>
        <dbReference type="SAM" id="Phobius"/>
    </source>
</evidence>
<keyword evidence="2" id="KW-0812">Transmembrane</keyword>
<evidence type="ECO:0000313" key="4">
    <source>
        <dbReference type="EMBL" id="KAK7293544.1"/>
    </source>
</evidence>
<keyword evidence="2" id="KW-1133">Transmembrane helix</keyword>
<feature type="domain" description="Retrotransposon gag" evidence="3">
    <location>
        <begin position="112"/>
        <end position="184"/>
    </location>
</feature>
<sequence length="277" mass="31713">MINLLINFALEIYLFYLDSAFLVLLQFFSFALVGRIHKFLSHSFMTSVSQTKGESATARAASAASIIMVHMYVDSCEKVTARYQVAEVIDDIIISKKTSPTSHLDLGLDWTFLTKSALHWFFHLPPKSVSSFSDLSKKFLSQFFTIRAMQQTSHSLVNLRQLPGECLKQYMAHFFEQALQIQDLIPKVALHAIQTSLRPGKFIDSLAKKPPLNIDDFRTRASRYIVTDEREADRTKVADWINPADHRNPRPKPNKKSPRRHRDVEAYTAPNTQTSRH</sequence>
<dbReference type="EMBL" id="JAYKXN010000004">
    <property type="protein sequence ID" value="KAK7293544.1"/>
    <property type="molecule type" value="Genomic_DNA"/>
</dbReference>
<feature type="transmembrane region" description="Helical" evidence="2">
    <location>
        <begin position="12"/>
        <end position="33"/>
    </location>
</feature>
<dbReference type="InterPro" id="IPR005162">
    <property type="entry name" value="Retrotrans_gag_dom"/>
</dbReference>
<keyword evidence="2" id="KW-0472">Membrane</keyword>
<organism evidence="4 5">
    <name type="scientific">Clitoria ternatea</name>
    <name type="common">Butterfly pea</name>
    <dbReference type="NCBI Taxonomy" id="43366"/>
    <lineage>
        <taxon>Eukaryota</taxon>
        <taxon>Viridiplantae</taxon>
        <taxon>Streptophyta</taxon>
        <taxon>Embryophyta</taxon>
        <taxon>Tracheophyta</taxon>
        <taxon>Spermatophyta</taxon>
        <taxon>Magnoliopsida</taxon>
        <taxon>eudicotyledons</taxon>
        <taxon>Gunneridae</taxon>
        <taxon>Pentapetalae</taxon>
        <taxon>rosids</taxon>
        <taxon>fabids</taxon>
        <taxon>Fabales</taxon>
        <taxon>Fabaceae</taxon>
        <taxon>Papilionoideae</taxon>
        <taxon>50 kb inversion clade</taxon>
        <taxon>NPAAA clade</taxon>
        <taxon>indigoferoid/millettioid clade</taxon>
        <taxon>Phaseoleae</taxon>
        <taxon>Clitoria</taxon>
    </lineage>
</organism>
<reference evidence="4 5" key="1">
    <citation type="submission" date="2024-01" db="EMBL/GenBank/DDBJ databases">
        <title>The genomes of 5 underutilized Papilionoideae crops provide insights into root nodulation and disease resistance.</title>
        <authorList>
            <person name="Yuan L."/>
        </authorList>
    </citation>
    <scope>NUCLEOTIDE SEQUENCE [LARGE SCALE GENOMIC DNA]</scope>
    <source>
        <strain evidence="4">LY-2023</strain>
        <tissue evidence="4">Leaf</tissue>
    </source>
</reference>
<evidence type="ECO:0000256" key="1">
    <source>
        <dbReference type="SAM" id="MobiDB-lite"/>
    </source>
</evidence>
<proteinExistence type="predicted"/>
<dbReference type="PANTHER" id="PTHR33223:SF10">
    <property type="entry name" value="AMINOTRANSFERASE-LIKE PLANT MOBILE DOMAIN-CONTAINING PROTEIN"/>
    <property type="match status" value="1"/>
</dbReference>
<feature type="compositionally biased region" description="Basic residues" evidence="1">
    <location>
        <begin position="249"/>
        <end position="261"/>
    </location>
</feature>
<protein>
    <recommendedName>
        <fullName evidence="3">Retrotransposon gag domain-containing protein</fullName>
    </recommendedName>
</protein>
<feature type="region of interest" description="Disordered" evidence="1">
    <location>
        <begin position="238"/>
        <end position="277"/>
    </location>
</feature>
<dbReference type="Pfam" id="PF03732">
    <property type="entry name" value="Retrotrans_gag"/>
    <property type="match status" value="1"/>
</dbReference>
<dbReference type="Proteomes" id="UP001359559">
    <property type="component" value="Unassembled WGS sequence"/>
</dbReference>
<comment type="caution">
    <text evidence="4">The sequence shown here is derived from an EMBL/GenBank/DDBJ whole genome shotgun (WGS) entry which is preliminary data.</text>
</comment>
<dbReference type="AlphaFoldDB" id="A0AAN9JA65"/>